<organism evidence="6 7">
    <name type="scientific">Thioalkalivibrio sulfidiphilus (strain HL-EbGR7)</name>
    <dbReference type="NCBI Taxonomy" id="396588"/>
    <lineage>
        <taxon>Bacteria</taxon>
        <taxon>Pseudomonadati</taxon>
        <taxon>Pseudomonadota</taxon>
        <taxon>Gammaproteobacteria</taxon>
        <taxon>Chromatiales</taxon>
        <taxon>Ectothiorhodospiraceae</taxon>
        <taxon>Thioalkalivibrio</taxon>
    </lineage>
</organism>
<dbReference type="InterPro" id="IPR036052">
    <property type="entry name" value="TrpB-like_PALP_sf"/>
</dbReference>
<comment type="similarity">
    <text evidence="2">Belongs to the serine/threonine dehydratase family.</text>
</comment>
<evidence type="ECO:0000313" key="7">
    <source>
        <dbReference type="Proteomes" id="UP000002383"/>
    </source>
</evidence>
<dbReference type="eggNOG" id="COG1171">
    <property type="taxonomic scope" value="Bacteria"/>
</dbReference>
<dbReference type="RefSeq" id="WP_012637718.1">
    <property type="nucleotide sequence ID" value="NC_011901.1"/>
</dbReference>
<dbReference type="GO" id="GO:0005524">
    <property type="term" value="F:ATP binding"/>
    <property type="evidence" value="ECO:0007669"/>
    <property type="project" value="TreeGrafter"/>
</dbReference>
<evidence type="ECO:0000256" key="2">
    <source>
        <dbReference type="ARBA" id="ARBA00010869"/>
    </source>
</evidence>
<name>B8GPR7_THISH</name>
<dbReference type="CDD" id="cd01562">
    <property type="entry name" value="Thr-dehyd"/>
    <property type="match status" value="1"/>
</dbReference>
<keyword evidence="3" id="KW-0663">Pyridoxal phosphate</keyword>
<dbReference type="STRING" id="396588.Tgr7_1148"/>
<dbReference type="GO" id="GO:0070179">
    <property type="term" value="P:D-serine biosynthetic process"/>
    <property type="evidence" value="ECO:0007669"/>
    <property type="project" value="TreeGrafter"/>
</dbReference>
<dbReference type="FunFam" id="3.40.50.1100:FF:000007">
    <property type="entry name" value="L-threonine dehydratase catabolic TdcB"/>
    <property type="match status" value="1"/>
</dbReference>
<dbReference type="PANTHER" id="PTHR43050:SF1">
    <property type="entry name" value="SERINE RACEMASE"/>
    <property type="match status" value="1"/>
</dbReference>
<dbReference type="Gene3D" id="3.40.50.1100">
    <property type="match status" value="2"/>
</dbReference>
<dbReference type="GO" id="GO:0030378">
    <property type="term" value="F:serine racemase activity"/>
    <property type="evidence" value="ECO:0007669"/>
    <property type="project" value="TreeGrafter"/>
</dbReference>
<comment type="cofactor">
    <cofactor evidence="1">
        <name>pyridoxal 5'-phosphate</name>
        <dbReference type="ChEBI" id="CHEBI:597326"/>
    </cofactor>
</comment>
<proteinExistence type="inferred from homology"/>
<feature type="domain" description="Tryptophan synthase beta chain-like PALP" evidence="5">
    <location>
        <begin position="17"/>
        <end position="304"/>
    </location>
</feature>
<dbReference type="Pfam" id="PF00291">
    <property type="entry name" value="PALP"/>
    <property type="match status" value="1"/>
</dbReference>
<protein>
    <submittedName>
        <fullName evidence="6">Putative serine/threonine dehydratase</fullName>
    </submittedName>
</protein>
<dbReference type="GO" id="GO:0003941">
    <property type="term" value="F:L-serine ammonia-lyase activity"/>
    <property type="evidence" value="ECO:0007669"/>
    <property type="project" value="TreeGrafter"/>
</dbReference>
<dbReference type="GO" id="GO:0018114">
    <property type="term" value="F:threonine racemase activity"/>
    <property type="evidence" value="ECO:0007669"/>
    <property type="project" value="TreeGrafter"/>
</dbReference>
<reference evidence="6 7" key="1">
    <citation type="journal article" date="2011" name="Stand. Genomic Sci.">
        <title>Complete genome sequence of 'Thioalkalivibrio sulfidophilus' HL-EbGr7.</title>
        <authorList>
            <person name="Muyzer G."/>
            <person name="Sorokin D.Y."/>
            <person name="Mavromatis K."/>
            <person name="Lapidus A."/>
            <person name="Clum A."/>
            <person name="Ivanova N."/>
            <person name="Pati A."/>
            <person name="d'Haeseleer P."/>
            <person name="Woyke T."/>
            <person name="Kyrpides N.C."/>
        </authorList>
    </citation>
    <scope>NUCLEOTIDE SEQUENCE [LARGE SCALE GENOMIC DNA]</scope>
    <source>
        <strain evidence="6 7">HL-EbGR7</strain>
    </source>
</reference>
<dbReference type="Proteomes" id="UP000002383">
    <property type="component" value="Chromosome"/>
</dbReference>
<dbReference type="GO" id="GO:0000287">
    <property type="term" value="F:magnesium ion binding"/>
    <property type="evidence" value="ECO:0007669"/>
    <property type="project" value="TreeGrafter"/>
</dbReference>
<accession>B8GPR7</accession>
<evidence type="ECO:0000259" key="5">
    <source>
        <dbReference type="Pfam" id="PF00291"/>
    </source>
</evidence>
<dbReference type="OrthoDB" id="9811476at2"/>
<dbReference type="InterPro" id="IPR001926">
    <property type="entry name" value="TrpB-like_PALP"/>
</dbReference>
<gene>
    <name evidence="6" type="ordered locus">Tgr7_1148</name>
</gene>
<sequence>MSSLGLEDIRAAAARIAPHARRTPVQTCASLDDWLGARIFLKCEHLQRAGAFKFRGACNAVLSLSDEEAARGVATHTSGNHGQALALAARLRGIPAHIVMPHDVPRVKQAAVRGYGGVIRHCEPGTRNREQALAAWVAETGATLVHPYNDARIIAGQGTAALELLEEIPDLDVVMAPVSGGGLLGGTALAARGLKPGIRVIGAEPAGADDAIRSLAAGRIIPGEHPQTIADGLRGNLGDLTFPLLREHVERILPASEAGIIEAMRLVWERAKQVIEPSAAVPLAALREQGEALRGLRIGVILSGGNVDLDHLPWRQPPTR</sequence>
<evidence type="ECO:0000256" key="3">
    <source>
        <dbReference type="ARBA" id="ARBA00022898"/>
    </source>
</evidence>
<evidence type="ECO:0000256" key="4">
    <source>
        <dbReference type="ARBA" id="ARBA00023239"/>
    </source>
</evidence>
<dbReference type="PANTHER" id="PTHR43050">
    <property type="entry name" value="SERINE / THREONINE RACEMASE FAMILY MEMBER"/>
    <property type="match status" value="1"/>
</dbReference>
<dbReference type="FunFam" id="3.40.50.1100:FF:000005">
    <property type="entry name" value="Threonine dehydratase catabolic"/>
    <property type="match status" value="1"/>
</dbReference>
<dbReference type="EMBL" id="CP001339">
    <property type="protein sequence ID" value="ACL72234.1"/>
    <property type="molecule type" value="Genomic_DNA"/>
</dbReference>
<dbReference type="GO" id="GO:0030170">
    <property type="term" value="F:pyridoxal phosphate binding"/>
    <property type="evidence" value="ECO:0007669"/>
    <property type="project" value="TreeGrafter"/>
</dbReference>
<keyword evidence="4" id="KW-0456">Lyase</keyword>
<evidence type="ECO:0000256" key="1">
    <source>
        <dbReference type="ARBA" id="ARBA00001933"/>
    </source>
</evidence>
<keyword evidence="7" id="KW-1185">Reference proteome</keyword>
<evidence type="ECO:0000313" key="6">
    <source>
        <dbReference type="EMBL" id="ACL72234.1"/>
    </source>
</evidence>
<dbReference type="AlphaFoldDB" id="B8GPR7"/>
<dbReference type="KEGG" id="tgr:Tgr7_1148"/>
<dbReference type="HOGENOM" id="CLU_021152_4_2_6"/>
<dbReference type="SUPFAM" id="SSF53686">
    <property type="entry name" value="Tryptophan synthase beta subunit-like PLP-dependent enzymes"/>
    <property type="match status" value="1"/>
</dbReference>